<evidence type="ECO:0000256" key="1">
    <source>
        <dbReference type="ARBA" id="ARBA00022729"/>
    </source>
</evidence>
<dbReference type="EMBL" id="CP047650">
    <property type="protein sequence ID" value="QHI99876.1"/>
    <property type="molecule type" value="Genomic_DNA"/>
</dbReference>
<keyword evidence="1" id="KW-0732">Signal</keyword>
<feature type="domain" description="NodB homology" evidence="2">
    <location>
        <begin position="43"/>
        <end position="264"/>
    </location>
</feature>
<dbReference type="GO" id="GO:0005975">
    <property type="term" value="P:carbohydrate metabolic process"/>
    <property type="evidence" value="ECO:0007669"/>
    <property type="project" value="InterPro"/>
</dbReference>
<dbReference type="SUPFAM" id="SSF88713">
    <property type="entry name" value="Glycoside hydrolase/deacetylase"/>
    <property type="match status" value="1"/>
</dbReference>
<accession>A0A857J7P4</accession>
<dbReference type="InterPro" id="IPR051398">
    <property type="entry name" value="Polysacch_Deacetylase"/>
</dbReference>
<reference evidence="3 4" key="1">
    <citation type="submission" date="2020-01" db="EMBL/GenBank/DDBJ databases">
        <title>Genome sequencing of strain KACC 21265.</title>
        <authorList>
            <person name="Heo J."/>
            <person name="Kim S.-J."/>
            <person name="Kim J.-S."/>
            <person name="Hong S.-B."/>
            <person name="Kwon S.-W."/>
        </authorList>
    </citation>
    <scope>NUCLEOTIDE SEQUENCE [LARGE SCALE GENOMIC DNA]</scope>
    <source>
        <strain evidence="3 4">KACC 21265</strain>
    </source>
</reference>
<dbReference type="InterPro" id="IPR002509">
    <property type="entry name" value="NODB_dom"/>
</dbReference>
<organism evidence="3 4">
    <name type="scientific">Xylophilus rhododendri</name>
    <dbReference type="NCBI Taxonomy" id="2697032"/>
    <lineage>
        <taxon>Bacteria</taxon>
        <taxon>Pseudomonadati</taxon>
        <taxon>Pseudomonadota</taxon>
        <taxon>Betaproteobacteria</taxon>
        <taxon>Burkholderiales</taxon>
        <taxon>Xylophilus</taxon>
    </lineage>
</organism>
<gene>
    <name evidence="3" type="ORF">GT347_18950</name>
</gene>
<dbReference type="InterPro" id="IPR011330">
    <property type="entry name" value="Glyco_hydro/deAcase_b/a-brl"/>
</dbReference>
<dbReference type="KEGG" id="xyk:GT347_18950"/>
<dbReference type="AlphaFoldDB" id="A0A857J7P4"/>
<name>A0A857J7P4_9BURK</name>
<dbReference type="PANTHER" id="PTHR34216">
    <property type="match status" value="1"/>
</dbReference>
<dbReference type="Gene3D" id="3.20.20.370">
    <property type="entry name" value="Glycoside hydrolase/deacetylase"/>
    <property type="match status" value="1"/>
</dbReference>
<dbReference type="Proteomes" id="UP000464787">
    <property type="component" value="Chromosome"/>
</dbReference>
<evidence type="ECO:0000259" key="2">
    <source>
        <dbReference type="PROSITE" id="PS51677"/>
    </source>
</evidence>
<proteinExistence type="predicted"/>
<keyword evidence="4" id="KW-1185">Reference proteome</keyword>
<sequence>MRCATTGCSDAPQDSAMNLAQRASRFLSRHTDRRLLPLRGEVGVVSFSFDDAPMSACMAGAAVLERHGVRGTFYVAGGLTDGVEEGLACHSEAVLRRLVAEGHQLGCHSFSHVHVDRIPAASRREEFDRNAAFLGGLGVDLRTLDFAYPFGGVNVGAKHDCALRFRSSRATGGGTHVGTADLNALRTHRFYRSQPDGVSYEERLAVAAAQRGWLVVNTHEVQPDAGAFGCTAEDLSRAVGLALEAGCLVLTVGGALDHWMGAGR</sequence>
<dbReference type="GO" id="GO:0016810">
    <property type="term" value="F:hydrolase activity, acting on carbon-nitrogen (but not peptide) bonds"/>
    <property type="evidence" value="ECO:0007669"/>
    <property type="project" value="InterPro"/>
</dbReference>
<protein>
    <submittedName>
        <fullName evidence="3">Polysaccharide deacetylase family protein</fullName>
    </submittedName>
</protein>
<dbReference type="PROSITE" id="PS51677">
    <property type="entry name" value="NODB"/>
    <property type="match status" value="1"/>
</dbReference>
<dbReference type="PANTHER" id="PTHR34216:SF11">
    <property type="entry name" value="CHITOOLIGOSACCHARIDE DEACETYLASE"/>
    <property type="match status" value="1"/>
</dbReference>
<dbReference type="Pfam" id="PF01522">
    <property type="entry name" value="Polysacc_deac_1"/>
    <property type="match status" value="1"/>
</dbReference>
<evidence type="ECO:0000313" key="3">
    <source>
        <dbReference type="EMBL" id="QHI99876.1"/>
    </source>
</evidence>
<evidence type="ECO:0000313" key="4">
    <source>
        <dbReference type="Proteomes" id="UP000464787"/>
    </source>
</evidence>